<feature type="coiled-coil region" evidence="1">
    <location>
        <begin position="157"/>
        <end position="226"/>
    </location>
</feature>
<protein>
    <recommendedName>
        <fullName evidence="3">Disks large homolog 5 N-terminal domain-containing protein</fullName>
    </recommendedName>
</protein>
<feature type="coiled-coil region" evidence="1">
    <location>
        <begin position="258"/>
        <end position="348"/>
    </location>
</feature>
<dbReference type="PANTHER" id="PTHR46360">
    <property type="entry name" value="DISKS LARGE HOMOLOG 5"/>
    <property type="match status" value="1"/>
</dbReference>
<evidence type="ECO:0000256" key="1">
    <source>
        <dbReference type="SAM" id="Coils"/>
    </source>
</evidence>
<dbReference type="PANTHER" id="PTHR46360:SF1">
    <property type="entry name" value="DISKS LARGE HOMOLOG 5"/>
    <property type="match status" value="1"/>
</dbReference>
<reference evidence="4" key="1">
    <citation type="submission" date="2022-12" db="EMBL/GenBank/DDBJ databases">
        <authorList>
            <person name="Alioto T."/>
            <person name="Alioto T."/>
            <person name="Gomez Garrido J."/>
        </authorList>
    </citation>
    <scope>NUCLEOTIDE SEQUENCE</scope>
</reference>
<evidence type="ECO:0000259" key="3">
    <source>
        <dbReference type="Pfam" id="PF04822"/>
    </source>
</evidence>
<evidence type="ECO:0000256" key="2">
    <source>
        <dbReference type="SAM" id="MobiDB-lite"/>
    </source>
</evidence>
<evidence type="ECO:0000313" key="5">
    <source>
        <dbReference type="Proteomes" id="UP001178461"/>
    </source>
</evidence>
<dbReference type="InterPro" id="IPR006907">
    <property type="entry name" value="DLG5_N"/>
</dbReference>
<dbReference type="EMBL" id="OX395130">
    <property type="protein sequence ID" value="CAI5774312.1"/>
    <property type="molecule type" value="Genomic_DNA"/>
</dbReference>
<gene>
    <name evidence="4" type="ORF">PODLI_1B016946</name>
</gene>
<feature type="domain" description="Disks large homolog 5 N-terminal" evidence="3">
    <location>
        <begin position="76"/>
        <end position="168"/>
    </location>
</feature>
<accession>A0AA35KBF6</accession>
<proteinExistence type="predicted"/>
<keyword evidence="1" id="KW-0175">Coiled coil</keyword>
<dbReference type="GO" id="GO:0035331">
    <property type="term" value="P:negative regulation of hippo signaling"/>
    <property type="evidence" value="ECO:0007669"/>
    <property type="project" value="TreeGrafter"/>
</dbReference>
<dbReference type="AlphaFoldDB" id="A0AA35KBF6"/>
<name>A0AA35KBF6_9SAUR</name>
<feature type="region of interest" description="Disordered" evidence="2">
    <location>
        <begin position="1"/>
        <end position="82"/>
    </location>
</feature>
<organism evidence="4 5">
    <name type="scientific">Podarcis lilfordi</name>
    <name type="common">Lilford's wall lizard</name>
    <dbReference type="NCBI Taxonomy" id="74358"/>
    <lineage>
        <taxon>Eukaryota</taxon>
        <taxon>Metazoa</taxon>
        <taxon>Chordata</taxon>
        <taxon>Craniata</taxon>
        <taxon>Vertebrata</taxon>
        <taxon>Euteleostomi</taxon>
        <taxon>Lepidosauria</taxon>
        <taxon>Squamata</taxon>
        <taxon>Bifurcata</taxon>
        <taxon>Unidentata</taxon>
        <taxon>Episquamata</taxon>
        <taxon>Laterata</taxon>
        <taxon>Lacertibaenia</taxon>
        <taxon>Lacertidae</taxon>
        <taxon>Podarcis</taxon>
    </lineage>
</organism>
<dbReference type="Pfam" id="PF04822">
    <property type="entry name" value="Takusan"/>
    <property type="match status" value="1"/>
</dbReference>
<evidence type="ECO:0000313" key="4">
    <source>
        <dbReference type="EMBL" id="CAI5774312.1"/>
    </source>
</evidence>
<dbReference type="InterPro" id="IPR053004">
    <property type="entry name" value="MAGUK_Signaling_Regulators"/>
</dbReference>
<dbReference type="GO" id="GO:0005886">
    <property type="term" value="C:plasma membrane"/>
    <property type="evidence" value="ECO:0007669"/>
    <property type="project" value="TreeGrafter"/>
</dbReference>
<keyword evidence="5" id="KW-1185">Reference proteome</keyword>
<feature type="coiled-coil region" evidence="1">
    <location>
        <begin position="377"/>
        <end position="432"/>
    </location>
</feature>
<sequence>MGLCPSLGRGGTKATATCSGRGKSVHFFDDESQQELDPRCVHGLHPPAQPAEQTSTQLSRKAGSETRPSGTTGKPSSPPPAVIDVRQMNEKLETILFQPCQERDELRKRLALSSPGSTFDECRSCSSDIYPGGPPSHKPNHEYERLKIQCMKAMPDLQSLQNQHTKALKRCEESAKEADFYHTLHSRLLSDQSQVEEDMDTLKRKNNQLVRERDHLQQSCEEMKRLHDEDLKDITDLRSQLQQVMKQNGSSQTLNKPYNKAMGKLEGVKKDYDALRKRYNEKMASYNTDLSRLEQKEGENRRLQKQIDKLSRRFETGQQELSKATAQNKELQREMERMQAEVTRFKTMQLKAVKDAQKYKEERDAVFTEYCLIMSERDEVLNEMDRLDTELELAESKLKNMSSEKRVASGEMEALRQELNSVKEERGVARKKETEAIIQ</sequence>
<dbReference type="Proteomes" id="UP001178461">
    <property type="component" value="Chromosome 5"/>
</dbReference>